<evidence type="ECO:0000256" key="3">
    <source>
        <dbReference type="ARBA" id="ARBA00022692"/>
    </source>
</evidence>
<feature type="transmembrane region" description="Helical" evidence="6">
    <location>
        <begin position="57"/>
        <end position="77"/>
    </location>
</feature>
<evidence type="ECO:0000256" key="4">
    <source>
        <dbReference type="ARBA" id="ARBA00022989"/>
    </source>
</evidence>
<comment type="caution">
    <text evidence="8">The sequence shown here is derived from an EMBL/GenBank/DDBJ whole genome shotgun (WGS) entry which is preliminary data.</text>
</comment>
<gene>
    <name evidence="8" type="ORF">IQ251_17540</name>
</gene>
<evidence type="ECO:0000313" key="8">
    <source>
        <dbReference type="EMBL" id="MBE9376256.1"/>
    </source>
</evidence>
<keyword evidence="3 6" id="KW-0812">Transmembrane</keyword>
<dbReference type="NCBIfam" id="TIGR03954">
    <property type="entry name" value="integ_memb_HG"/>
    <property type="match status" value="1"/>
</dbReference>
<keyword evidence="9" id="KW-1185">Reference proteome</keyword>
<protein>
    <submittedName>
        <fullName evidence="8">DUF3817 domain-containing protein</fullName>
    </submittedName>
</protein>
<feature type="domain" description="DUF3817" evidence="7">
    <location>
        <begin position="1"/>
        <end position="82"/>
    </location>
</feature>
<reference evidence="8" key="1">
    <citation type="submission" date="2020-10" db="EMBL/GenBank/DDBJ databases">
        <title>Diversity and distribution of actinomycetes associated with coral in the coast of Hainan.</title>
        <authorList>
            <person name="Li F."/>
        </authorList>
    </citation>
    <scope>NUCLEOTIDE SEQUENCE</scope>
    <source>
        <strain evidence="8">HNM0983</strain>
    </source>
</reference>
<comment type="subcellular location">
    <subcellularLocation>
        <location evidence="1">Cell membrane</location>
        <topology evidence="1">Multi-pass membrane protein</topology>
    </subcellularLocation>
</comment>
<organism evidence="8 9">
    <name type="scientific">Saccharopolyspora montiporae</name>
    <dbReference type="NCBI Taxonomy" id="2781240"/>
    <lineage>
        <taxon>Bacteria</taxon>
        <taxon>Bacillati</taxon>
        <taxon>Actinomycetota</taxon>
        <taxon>Actinomycetes</taxon>
        <taxon>Pseudonocardiales</taxon>
        <taxon>Pseudonocardiaceae</taxon>
        <taxon>Saccharopolyspora</taxon>
    </lineage>
</organism>
<dbReference type="InterPro" id="IPR023845">
    <property type="entry name" value="DUF3817_TM"/>
</dbReference>
<name>A0A929BDV5_9PSEU</name>
<accession>A0A929BDV5</accession>
<evidence type="ECO:0000256" key="1">
    <source>
        <dbReference type="ARBA" id="ARBA00004651"/>
    </source>
</evidence>
<dbReference type="PANTHER" id="PTHR40077">
    <property type="entry name" value="MEMBRANE PROTEIN-RELATED"/>
    <property type="match status" value="1"/>
</dbReference>
<evidence type="ECO:0000259" key="7">
    <source>
        <dbReference type="Pfam" id="PF12823"/>
    </source>
</evidence>
<sequence>MVAVAEAYSWAGLLIAMAFKYGLDMSLGVTVMGWVHGAVFTAYVIACLVVFSPLRWSFWVLVAAGLSSIPPFATVVFERWAGRRGLLEVPDTDAPTFWGRVRYVLRELN</sequence>
<evidence type="ECO:0000256" key="2">
    <source>
        <dbReference type="ARBA" id="ARBA00022475"/>
    </source>
</evidence>
<dbReference type="Pfam" id="PF12823">
    <property type="entry name" value="DUF3817"/>
    <property type="match status" value="1"/>
</dbReference>
<dbReference type="Proteomes" id="UP000598360">
    <property type="component" value="Unassembled WGS sequence"/>
</dbReference>
<evidence type="ECO:0000313" key="9">
    <source>
        <dbReference type="Proteomes" id="UP000598360"/>
    </source>
</evidence>
<proteinExistence type="predicted"/>
<dbReference type="GO" id="GO:0005886">
    <property type="term" value="C:plasma membrane"/>
    <property type="evidence" value="ECO:0007669"/>
    <property type="project" value="UniProtKB-SubCell"/>
</dbReference>
<dbReference type="PANTHER" id="PTHR40077:SF1">
    <property type="entry name" value="MEMBRANE PROTEIN"/>
    <property type="match status" value="1"/>
</dbReference>
<keyword evidence="2" id="KW-1003">Cell membrane</keyword>
<keyword evidence="5 6" id="KW-0472">Membrane</keyword>
<feature type="transmembrane region" description="Helical" evidence="6">
    <location>
        <begin position="27"/>
        <end position="51"/>
    </location>
</feature>
<dbReference type="EMBL" id="JADEYC010000037">
    <property type="protein sequence ID" value="MBE9376256.1"/>
    <property type="molecule type" value="Genomic_DNA"/>
</dbReference>
<evidence type="ECO:0000256" key="6">
    <source>
        <dbReference type="SAM" id="Phobius"/>
    </source>
</evidence>
<evidence type="ECO:0000256" key="5">
    <source>
        <dbReference type="ARBA" id="ARBA00023136"/>
    </source>
</evidence>
<dbReference type="AlphaFoldDB" id="A0A929BDV5"/>
<keyword evidence="4 6" id="KW-1133">Transmembrane helix</keyword>